<accession>A0A8S1GY16</accession>
<dbReference type="Proteomes" id="UP000835052">
    <property type="component" value="Unassembled WGS sequence"/>
</dbReference>
<feature type="transmembrane region" description="Helical" evidence="1">
    <location>
        <begin position="281"/>
        <end position="307"/>
    </location>
</feature>
<dbReference type="AlphaFoldDB" id="A0A8S1GY16"/>
<feature type="transmembrane region" description="Helical" evidence="1">
    <location>
        <begin position="221"/>
        <end position="241"/>
    </location>
</feature>
<feature type="transmembrane region" description="Helical" evidence="1">
    <location>
        <begin position="196"/>
        <end position="215"/>
    </location>
</feature>
<dbReference type="EMBL" id="CAJGYM010000007">
    <property type="protein sequence ID" value="CAD6187904.1"/>
    <property type="molecule type" value="Genomic_DNA"/>
</dbReference>
<evidence type="ECO:0000256" key="1">
    <source>
        <dbReference type="SAM" id="Phobius"/>
    </source>
</evidence>
<name>A0A8S1GY16_9PELO</name>
<comment type="caution">
    <text evidence="2">The sequence shown here is derived from an EMBL/GenBank/DDBJ whole genome shotgun (WGS) entry which is preliminary data.</text>
</comment>
<keyword evidence="1" id="KW-0812">Transmembrane</keyword>
<evidence type="ECO:0000313" key="3">
    <source>
        <dbReference type="Proteomes" id="UP000835052"/>
    </source>
</evidence>
<feature type="transmembrane region" description="Helical" evidence="1">
    <location>
        <begin position="253"/>
        <end position="269"/>
    </location>
</feature>
<protein>
    <submittedName>
        <fullName evidence="2">Uncharacterized protein</fullName>
    </submittedName>
</protein>
<evidence type="ECO:0000313" key="2">
    <source>
        <dbReference type="EMBL" id="CAD6187904.1"/>
    </source>
</evidence>
<sequence length="375" mass="42397">MTEDEEEERLDQLAYIGAVVAAPPSRTFYSDSSRDQLVYDFARAFVQSQVQSRIVVFTVLMTTRIAGSDSSATESLSPFSFRLVFHFDFQLSTSIVCLFSLQLWPKSSKVEILARSFKEKEKKLAAIMRQAEKFGPLTSTDKGPRFAKKKIRETGGLRMCDGVGRETPLAMNPQLLFYRAGHRFMRYRQHLKTRRAYCMLSLVNYTAGLIIASWLFYNYPFVLDILFCISSALIGISITALYLSRPLCMLPDIFYKMSLVTMGLFFGFVESESMRPESFINLALVALAVLSQVYENYFLFNAIATLLREKAGLRQSGPPPTYRLFATDQSKWLSPGDASSRPSTPPPSYADAVEMLRQNARSHTTKSPSTFLETV</sequence>
<proteinExistence type="predicted"/>
<keyword evidence="3" id="KW-1185">Reference proteome</keyword>
<organism evidence="2 3">
    <name type="scientific">Caenorhabditis auriculariae</name>
    <dbReference type="NCBI Taxonomy" id="2777116"/>
    <lineage>
        <taxon>Eukaryota</taxon>
        <taxon>Metazoa</taxon>
        <taxon>Ecdysozoa</taxon>
        <taxon>Nematoda</taxon>
        <taxon>Chromadorea</taxon>
        <taxon>Rhabditida</taxon>
        <taxon>Rhabditina</taxon>
        <taxon>Rhabditomorpha</taxon>
        <taxon>Rhabditoidea</taxon>
        <taxon>Rhabditidae</taxon>
        <taxon>Peloderinae</taxon>
        <taxon>Caenorhabditis</taxon>
    </lineage>
</organism>
<keyword evidence="1" id="KW-1133">Transmembrane helix</keyword>
<reference evidence="2" key="1">
    <citation type="submission" date="2020-10" db="EMBL/GenBank/DDBJ databases">
        <authorList>
            <person name="Kikuchi T."/>
        </authorList>
    </citation>
    <scope>NUCLEOTIDE SEQUENCE</scope>
    <source>
        <strain evidence="2">NKZ352</strain>
    </source>
</reference>
<keyword evidence="1" id="KW-0472">Membrane</keyword>
<dbReference type="OrthoDB" id="5806835at2759"/>
<gene>
    <name evidence="2" type="ORF">CAUJ_LOCUS3823</name>
</gene>